<accession>A0ABW4Z1F9</accession>
<protein>
    <recommendedName>
        <fullName evidence="3">DUF2213 domain-containing protein</fullName>
    </recommendedName>
</protein>
<dbReference type="EMBL" id="JBHUHD010000001">
    <property type="protein sequence ID" value="MFD2142364.1"/>
    <property type="molecule type" value="Genomic_DNA"/>
</dbReference>
<sequence length="405" mass="43913">MSTPDTAPAVDAVKADPVAWRMTCVNPRLAVQPSPWVLLSKQPPDPGFGYRVEPLYSAPLDDLTGQIAAQISKALTKLGATHWLLSIVGSWKDTLPDEDILQMLTEWNAQAPALAAQEPGAVKVRELVWVERENVHPQYISHTVVGDYCIARTKGGEWEWWLTTCRGKCVVRTLDAAKAATQSDHTRRILSEIEVAPPVAREEGRSAELIGAVDGLASSVGMRFVPDPAKVAKYDATPAPSQQPALNLHDAYEREKAERAQQPAGEAGGMVDISAIARKHLDLSDATFDQYPHFQEMIEQAIKEARAADAARIAELQAENVGLQQVAEVWKTAAKHHKVALTACKGEVERLTGLVDVALDALDNYADPTGYSDNTGEPYGPEDVNYPGTFAKETAANIRAALGRG</sequence>
<organism evidence="1 2">
    <name type="scientific">Ancylobacter oerskovii</name>
    <dbReference type="NCBI Taxonomy" id="459519"/>
    <lineage>
        <taxon>Bacteria</taxon>
        <taxon>Pseudomonadati</taxon>
        <taxon>Pseudomonadota</taxon>
        <taxon>Alphaproteobacteria</taxon>
        <taxon>Hyphomicrobiales</taxon>
        <taxon>Xanthobacteraceae</taxon>
        <taxon>Ancylobacter</taxon>
    </lineage>
</organism>
<evidence type="ECO:0000313" key="1">
    <source>
        <dbReference type="EMBL" id="MFD2142364.1"/>
    </source>
</evidence>
<evidence type="ECO:0008006" key="3">
    <source>
        <dbReference type="Google" id="ProtNLM"/>
    </source>
</evidence>
<keyword evidence="2" id="KW-1185">Reference proteome</keyword>
<evidence type="ECO:0000313" key="2">
    <source>
        <dbReference type="Proteomes" id="UP001597299"/>
    </source>
</evidence>
<dbReference type="Proteomes" id="UP001597299">
    <property type="component" value="Unassembled WGS sequence"/>
</dbReference>
<name>A0ABW4Z1F9_9HYPH</name>
<gene>
    <name evidence="1" type="ORF">ACFSNC_18310</name>
</gene>
<reference evidence="2" key="1">
    <citation type="journal article" date="2019" name="Int. J. Syst. Evol. Microbiol.">
        <title>The Global Catalogue of Microorganisms (GCM) 10K type strain sequencing project: providing services to taxonomists for standard genome sequencing and annotation.</title>
        <authorList>
            <consortium name="The Broad Institute Genomics Platform"/>
            <consortium name="The Broad Institute Genome Sequencing Center for Infectious Disease"/>
            <person name="Wu L."/>
            <person name="Ma J."/>
        </authorList>
    </citation>
    <scope>NUCLEOTIDE SEQUENCE [LARGE SCALE GENOMIC DNA]</scope>
    <source>
        <strain evidence="2">CCM 7435</strain>
    </source>
</reference>
<dbReference type="RefSeq" id="WP_213354084.1">
    <property type="nucleotide sequence ID" value="NZ_JAHBGB010000037.1"/>
</dbReference>
<proteinExistence type="predicted"/>
<comment type="caution">
    <text evidence="1">The sequence shown here is derived from an EMBL/GenBank/DDBJ whole genome shotgun (WGS) entry which is preliminary data.</text>
</comment>